<sequence>MRPTNGSTAPSKDESAEASLAQAFKNIASGERTASALENNLTNLEEKIEALLAAVEKPGNAEYSNSDGNATSSSDPDAKSSEDRTDAQDNK</sequence>
<evidence type="ECO:0000313" key="3">
    <source>
        <dbReference type="EMBL" id="PGH18750.1"/>
    </source>
</evidence>
<feature type="compositionally biased region" description="Polar residues" evidence="2">
    <location>
        <begin position="62"/>
        <end position="75"/>
    </location>
</feature>
<protein>
    <submittedName>
        <fullName evidence="3">Uncharacterized protein</fullName>
    </submittedName>
</protein>
<feature type="coiled-coil region" evidence="1">
    <location>
        <begin position="27"/>
        <end position="54"/>
    </location>
</feature>
<evidence type="ECO:0000313" key="4">
    <source>
        <dbReference type="Proteomes" id="UP000223968"/>
    </source>
</evidence>
<feature type="compositionally biased region" description="Basic and acidic residues" evidence="2">
    <location>
        <begin position="76"/>
        <end position="91"/>
    </location>
</feature>
<proteinExistence type="predicted"/>
<reference evidence="3 4" key="1">
    <citation type="submission" date="2017-10" db="EMBL/GenBank/DDBJ databases">
        <title>Comparative genomics in systemic dimorphic fungi from Ajellomycetaceae.</title>
        <authorList>
            <person name="Munoz J.F."/>
            <person name="Mcewen J.G."/>
            <person name="Clay O.K."/>
            <person name="Cuomo C.A."/>
        </authorList>
    </citation>
    <scope>NUCLEOTIDE SEQUENCE [LARGE SCALE GENOMIC DNA]</scope>
    <source>
        <strain evidence="3 4">UAMH5409</strain>
    </source>
</reference>
<keyword evidence="4" id="KW-1185">Reference proteome</keyword>
<keyword evidence="1" id="KW-0175">Coiled coil</keyword>
<accession>A0A2B7YC19</accession>
<evidence type="ECO:0000256" key="1">
    <source>
        <dbReference type="SAM" id="Coils"/>
    </source>
</evidence>
<evidence type="ECO:0000256" key="2">
    <source>
        <dbReference type="SAM" id="MobiDB-lite"/>
    </source>
</evidence>
<comment type="caution">
    <text evidence="3">The sequence shown here is derived from an EMBL/GenBank/DDBJ whole genome shotgun (WGS) entry which is preliminary data.</text>
</comment>
<dbReference type="Proteomes" id="UP000223968">
    <property type="component" value="Unassembled WGS sequence"/>
</dbReference>
<organism evidence="3 4">
    <name type="scientific">Helicocarpus griseus UAMH5409</name>
    <dbReference type="NCBI Taxonomy" id="1447875"/>
    <lineage>
        <taxon>Eukaryota</taxon>
        <taxon>Fungi</taxon>
        <taxon>Dikarya</taxon>
        <taxon>Ascomycota</taxon>
        <taxon>Pezizomycotina</taxon>
        <taxon>Eurotiomycetes</taxon>
        <taxon>Eurotiomycetidae</taxon>
        <taxon>Onygenales</taxon>
        <taxon>Ajellomycetaceae</taxon>
        <taxon>Helicocarpus</taxon>
    </lineage>
</organism>
<feature type="region of interest" description="Disordered" evidence="2">
    <location>
        <begin position="59"/>
        <end position="91"/>
    </location>
</feature>
<dbReference type="AlphaFoldDB" id="A0A2B7YC19"/>
<name>A0A2B7YC19_9EURO</name>
<gene>
    <name evidence="3" type="ORF">AJ79_00163</name>
</gene>
<dbReference type="EMBL" id="PDNB01000002">
    <property type="protein sequence ID" value="PGH18750.1"/>
    <property type="molecule type" value="Genomic_DNA"/>
</dbReference>
<dbReference type="OrthoDB" id="5398685at2759"/>